<dbReference type="AlphaFoldDB" id="X1DVB2"/>
<protein>
    <submittedName>
        <fullName evidence="1">Uncharacterized protein</fullName>
    </submittedName>
</protein>
<proteinExistence type="predicted"/>
<name>X1DVB2_9ZZZZ</name>
<accession>X1DVB2</accession>
<dbReference type="EMBL" id="BART01028035">
    <property type="protein sequence ID" value="GAH00333.1"/>
    <property type="molecule type" value="Genomic_DNA"/>
</dbReference>
<reference evidence="1" key="1">
    <citation type="journal article" date="2014" name="Front. Microbiol.">
        <title>High frequency of phylogenetically diverse reductive dehalogenase-homologous genes in deep subseafloor sedimentary metagenomes.</title>
        <authorList>
            <person name="Kawai M."/>
            <person name="Futagami T."/>
            <person name="Toyoda A."/>
            <person name="Takaki Y."/>
            <person name="Nishi S."/>
            <person name="Hori S."/>
            <person name="Arai W."/>
            <person name="Tsubouchi T."/>
            <person name="Morono Y."/>
            <person name="Uchiyama I."/>
            <person name="Ito T."/>
            <person name="Fujiyama A."/>
            <person name="Inagaki F."/>
            <person name="Takami H."/>
        </authorList>
    </citation>
    <scope>NUCLEOTIDE SEQUENCE</scope>
    <source>
        <strain evidence="1">Expedition CK06-06</strain>
    </source>
</reference>
<gene>
    <name evidence="1" type="ORF">S01H4_49548</name>
</gene>
<feature type="non-terminal residue" evidence="1">
    <location>
        <position position="1"/>
    </location>
</feature>
<evidence type="ECO:0000313" key="1">
    <source>
        <dbReference type="EMBL" id="GAH00333.1"/>
    </source>
</evidence>
<organism evidence="1">
    <name type="scientific">marine sediment metagenome</name>
    <dbReference type="NCBI Taxonomy" id="412755"/>
    <lineage>
        <taxon>unclassified sequences</taxon>
        <taxon>metagenomes</taxon>
        <taxon>ecological metagenomes</taxon>
    </lineage>
</organism>
<comment type="caution">
    <text evidence="1">The sequence shown here is derived from an EMBL/GenBank/DDBJ whole genome shotgun (WGS) entry which is preliminary data.</text>
</comment>
<sequence>AWEAATGGSIKFTPANNPEEADIIFEGWSVKGPGVSIQDEKLCLDENDIGNLFSEYMPEALSFTIFDDCNSECRFPESRDPADADKDHRARIFFHKKTAPWFCVLDEEKVSFDEAQRDVIRGAMREIGHALGLCESPDENADECGLTPPCIRNSASIMCKNQVRCFQEGQDGPVPLGGMDDIAHPGVRDLTRFDKESVLKKFFPGTRILYGRVQDADGKPIPEAVFRHPPVLWL</sequence>